<evidence type="ECO:0000256" key="1">
    <source>
        <dbReference type="SAM" id="SignalP"/>
    </source>
</evidence>
<keyword evidence="3" id="KW-1185">Reference proteome</keyword>
<organism evidence="2 3">
    <name type="scientific">Mycena pura</name>
    <dbReference type="NCBI Taxonomy" id="153505"/>
    <lineage>
        <taxon>Eukaryota</taxon>
        <taxon>Fungi</taxon>
        <taxon>Dikarya</taxon>
        <taxon>Basidiomycota</taxon>
        <taxon>Agaricomycotina</taxon>
        <taxon>Agaricomycetes</taxon>
        <taxon>Agaricomycetidae</taxon>
        <taxon>Agaricales</taxon>
        <taxon>Marasmiineae</taxon>
        <taxon>Mycenaceae</taxon>
        <taxon>Mycena</taxon>
    </lineage>
</organism>
<reference evidence="2" key="1">
    <citation type="submission" date="2023-03" db="EMBL/GenBank/DDBJ databases">
        <title>Massive genome expansion in bonnet fungi (Mycena s.s.) driven by repeated elements and novel gene families across ecological guilds.</title>
        <authorList>
            <consortium name="Lawrence Berkeley National Laboratory"/>
            <person name="Harder C.B."/>
            <person name="Miyauchi S."/>
            <person name="Viragh M."/>
            <person name="Kuo A."/>
            <person name="Thoen E."/>
            <person name="Andreopoulos B."/>
            <person name="Lu D."/>
            <person name="Skrede I."/>
            <person name="Drula E."/>
            <person name="Henrissat B."/>
            <person name="Morin E."/>
            <person name="Kohler A."/>
            <person name="Barry K."/>
            <person name="LaButti K."/>
            <person name="Morin E."/>
            <person name="Salamov A."/>
            <person name="Lipzen A."/>
            <person name="Mereny Z."/>
            <person name="Hegedus B."/>
            <person name="Baldrian P."/>
            <person name="Stursova M."/>
            <person name="Weitz H."/>
            <person name="Taylor A."/>
            <person name="Grigoriev I.V."/>
            <person name="Nagy L.G."/>
            <person name="Martin F."/>
            <person name="Kauserud H."/>
        </authorList>
    </citation>
    <scope>NUCLEOTIDE SEQUENCE</scope>
    <source>
        <strain evidence="2">9144</strain>
    </source>
</reference>
<name>A0AAD6VN41_9AGAR</name>
<dbReference type="PANTHER" id="PTHR34862:SF1">
    <property type="entry name" value="SPARK DOMAIN-CONTAINING PROTEIN"/>
    <property type="match status" value="1"/>
</dbReference>
<evidence type="ECO:0000313" key="2">
    <source>
        <dbReference type="EMBL" id="KAJ7217927.1"/>
    </source>
</evidence>
<accession>A0AAD6VN41</accession>
<feature type="chain" id="PRO_5041937295" evidence="1">
    <location>
        <begin position="21"/>
        <end position="267"/>
    </location>
</feature>
<feature type="signal peptide" evidence="1">
    <location>
        <begin position="1"/>
        <end position="20"/>
    </location>
</feature>
<dbReference type="PANTHER" id="PTHR34862">
    <property type="entry name" value="SPARK DOMAIN-CONTAINING PROTEIN"/>
    <property type="match status" value="1"/>
</dbReference>
<dbReference type="AlphaFoldDB" id="A0AAD6VN41"/>
<sequence>MSPLFLLLLVLSLHFREILCINCQCVLTHDRISSNCESALTQVAANPDASACLKVSALLGAALQPNASIVGPVDNWLQSLCGVAPCSNATLAAVVTNITTGCSAELSTADSSSAASISTMVQQYYPTARKILCLSDSKTNCITQTLTNIQNILGTLSLNNIVDVIENAAKTNSIPSNVTCSNCVKEAYNIFSQDFPSASSGLKGQLQSECGASMIDGSAPSGVVESAATTSAGAGNSAKGLMLSRDGLAGLTAAGLIAASSLWAALV</sequence>
<protein>
    <submittedName>
        <fullName evidence="2">Uncharacterized protein</fullName>
    </submittedName>
</protein>
<dbReference type="EMBL" id="JARJCW010000013">
    <property type="protein sequence ID" value="KAJ7217927.1"/>
    <property type="molecule type" value="Genomic_DNA"/>
</dbReference>
<dbReference type="Proteomes" id="UP001219525">
    <property type="component" value="Unassembled WGS sequence"/>
</dbReference>
<gene>
    <name evidence="2" type="ORF">GGX14DRAFT_357924</name>
</gene>
<keyword evidence="1" id="KW-0732">Signal</keyword>
<evidence type="ECO:0000313" key="3">
    <source>
        <dbReference type="Proteomes" id="UP001219525"/>
    </source>
</evidence>
<comment type="caution">
    <text evidence="2">The sequence shown here is derived from an EMBL/GenBank/DDBJ whole genome shotgun (WGS) entry which is preliminary data.</text>
</comment>
<proteinExistence type="predicted"/>